<dbReference type="Pfam" id="PF07654">
    <property type="entry name" value="C1-set"/>
    <property type="match status" value="3"/>
</dbReference>
<dbReference type="InterPro" id="IPR007110">
    <property type="entry name" value="Ig-like_dom"/>
</dbReference>
<organism evidence="3 4">
    <name type="scientific">Pelusios castaneus</name>
    <name type="common">West African mud turtle</name>
    <dbReference type="NCBI Taxonomy" id="367368"/>
    <lineage>
        <taxon>Eukaryota</taxon>
        <taxon>Metazoa</taxon>
        <taxon>Chordata</taxon>
        <taxon>Craniata</taxon>
        <taxon>Vertebrata</taxon>
        <taxon>Euteleostomi</taxon>
        <taxon>Archelosauria</taxon>
        <taxon>Testudinata</taxon>
        <taxon>Testudines</taxon>
        <taxon>Pleurodira</taxon>
        <taxon>Pelomedusidae</taxon>
        <taxon>Pelusios</taxon>
    </lineage>
</organism>
<evidence type="ECO:0000256" key="1">
    <source>
        <dbReference type="ARBA" id="ARBA00023319"/>
    </source>
</evidence>
<feature type="domain" description="Ig-like" evidence="2">
    <location>
        <begin position="114"/>
        <end position="205"/>
    </location>
</feature>
<dbReference type="Ensembl" id="ENSPCET00000016352.1">
    <property type="protein sequence ID" value="ENSPCEP00000015797.1"/>
    <property type="gene ID" value="ENSPCEG00000012168.1"/>
</dbReference>
<feature type="domain" description="Ig-like" evidence="2">
    <location>
        <begin position="223"/>
        <end position="302"/>
    </location>
</feature>
<sequence length="445" mass="48737">MALAPNKGRDSGINFHFPAPPKTPWRSYFITPCLNLPICSVRVMFLTSHWRDGVGLPHDVWFIRNISTLGRIKLSSSHPLHKTRATLLDFQIFAFDGFSCILFIFPLAAKSTPPSVFPLVPCCTKTSSAPMDQTLACLVTGYFPQKVKIQWNSLSDPAGSRSFPEVLKSDGLYTTSSMLAITASNRQSNPYHCDVTHDGTKNTVSKKFPLECKNPCLRSSLEPTIYMSKPSYEDLIKQPGRVSCLVLGYDLAATAITWEVDGKVSSAVKTEPAKNNTNGTSSLVSSHTVSLAQWLGGSNFTCKSYSFLAPLPFHLGISKKEPSVTISQAYREDISGNRVSSTLICETSGFYPQEISISWLKNNSQEVKSSYNNGPVSASGTFSAYSILKVERSEGWQVGEEFTCIVKHRDIPSAIVKTIHKSQGKNSAFFFVGGVSSNLAPGGLW</sequence>
<reference evidence="3" key="1">
    <citation type="submission" date="2025-08" db="UniProtKB">
        <authorList>
            <consortium name="Ensembl"/>
        </authorList>
    </citation>
    <scope>IDENTIFICATION</scope>
</reference>
<dbReference type="InterPro" id="IPR003006">
    <property type="entry name" value="Ig/MHC_CS"/>
</dbReference>
<evidence type="ECO:0000313" key="4">
    <source>
        <dbReference type="Proteomes" id="UP000694393"/>
    </source>
</evidence>
<keyword evidence="1" id="KW-0393">Immunoglobulin domain</keyword>
<dbReference type="AlphaFoldDB" id="A0A8C8S7A7"/>
<proteinExistence type="predicted"/>
<dbReference type="PROSITE" id="PS50835">
    <property type="entry name" value="IG_LIKE"/>
    <property type="match status" value="3"/>
</dbReference>
<dbReference type="Gene3D" id="2.60.40.10">
    <property type="entry name" value="Immunoglobulins"/>
    <property type="match status" value="3"/>
</dbReference>
<keyword evidence="4" id="KW-1185">Reference proteome</keyword>
<dbReference type="PANTHER" id="PTHR23411">
    <property type="entry name" value="TAPASIN"/>
    <property type="match status" value="1"/>
</dbReference>
<evidence type="ECO:0000313" key="3">
    <source>
        <dbReference type="Ensembl" id="ENSPCEP00000015797.1"/>
    </source>
</evidence>
<dbReference type="FunFam" id="2.60.40.10:FF:000463">
    <property type="entry name" value="Immunoglobulin heavy constant gamma 1"/>
    <property type="match status" value="1"/>
</dbReference>
<reference evidence="3" key="2">
    <citation type="submission" date="2025-09" db="UniProtKB">
        <authorList>
            <consortium name="Ensembl"/>
        </authorList>
    </citation>
    <scope>IDENTIFICATION</scope>
</reference>
<dbReference type="InterPro" id="IPR013783">
    <property type="entry name" value="Ig-like_fold"/>
</dbReference>
<accession>A0A8C8S7A7</accession>
<dbReference type="SUPFAM" id="SSF48726">
    <property type="entry name" value="Immunoglobulin"/>
    <property type="match status" value="3"/>
</dbReference>
<name>A0A8C8S7A7_9SAUR</name>
<dbReference type="InterPro" id="IPR003597">
    <property type="entry name" value="Ig_C1-set"/>
</dbReference>
<feature type="domain" description="Ig-like" evidence="2">
    <location>
        <begin position="322"/>
        <end position="420"/>
    </location>
</feature>
<dbReference type="PROSITE" id="PS00290">
    <property type="entry name" value="IG_MHC"/>
    <property type="match status" value="1"/>
</dbReference>
<dbReference type="InterPro" id="IPR050380">
    <property type="entry name" value="Immune_Resp_Modulators"/>
</dbReference>
<protein>
    <recommendedName>
        <fullName evidence="2">Ig-like domain-containing protein</fullName>
    </recommendedName>
</protein>
<dbReference type="Proteomes" id="UP000694393">
    <property type="component" value="Unplaced"/>
</dbReference>
<evidence type="ECO:0000259" key="2">
    <source>
        <dbReference type="PROSITE" id="PS50835"/>
    </source>
</evidence>
<dbReference type="SMART" id="SM00407">
    <property type="entry name" value="IGc1"/>
    <property type="match status" value="2"/>
</dbReference>
<dbReference type="InterPro" id="IPR036179">
    <property type="entry name" value="Ig-like_dom_sf"/>
</dbReference>